<feature type="transmembrane region" description="Helical" evidence="1">
    <location>
        <begin position="80"/>
        <end position="99"/>
    </location>
</feature>
<organism evidence="2">
    <name type="scientific">marine metagenome</name>
    <dbReference type="NCBI Taxonomy" id="408172"/>
    <lineage>
        <taxon>unclassified sequences</taxon>
        <taxon>metagenomes</taxon>
        <taxon>ecological metagenomes</taxon>
    </lineage>
</organism>
<feature type="transmembrane region" description="Helical" evidence="1">
    <location>
        <begin position="18"/>
        <end position="39"/>
    </location>
</feature>
<name>A0A381TWH7_9ZZZZ</name>
<proteinExistence type="predicted"/>
<evidence type="ECO:0000313" key="2">
    <source>
        <dbReference type="EMBL" id="SVA20382.1"/>
    </source>
</evidence>
<keyword evidence="1" id="KW-0812">Transmembrane</keyword>
<keyword evidence="1" id="KW-1133">Transmembrane helix</keyword>
<dbReference type="AlphaFoldDB" id="A0A381TWH7"/>
<dbReference type="EMBL" id="UINC01005292">
    <property type="protein sequence ID" value="SVA20382.1"/>
    <property type="molecule type" value="Genomic_DNA"/>
</dbReference>
<keyword evidence="1" id="KW-0472">Membrane</keyword>
<feature type="transmembrane region" description="Helical" evidence="1">
    <location>
        <begin position="133"/>
        <end position="152"/>
    </location>
</feature>
<reference evidence="2" key="1">
    <citation type="submission" date="2018-05" db="EMBL/GenBank/DDBJ databases">
        <authorList>
            <person name="Lanie J.A."/>
            <person name="Ng W.-L."/>
            <person name="Kazmierczak K.M."/>
            <person name="Andrzejewski T.M."/>
            <person name="Davidsen T.M."/>
            <person name="Wayne K.J."/>
            <person name="Tettelin H."/>
            <person name="Glass J.I."/>
            <person name="Rusch D."/>
            <person name="Podicherti R."/>
            <person name="Tsui H.-C.T."/>
            <person name="Winkler M.E."/>
        </authorList>
    </citation>
    <scope>NUCLEOTIDE SEQUENCE</scope>
</reference>
<evidence type="ECO:0000256" key="1">
    <source>
        <dbReference type="SAM" id="Phobius"/>
    </source>
</evidence>
<sequence length="167" mass="17613">VRLLALLQTALHDPMRGYYVAAIAGVTLTVSAFLPWVVVGENNLGSFPSMSSVWIAGLGLSATVLAALSLITRKNSRHPLLVVGLLAFGILFVVERLMVRMATERAWAAEQASALVGGNTSQVSIEAAAAPGLYLGLGSAFLIVLFGLTIVVKRASNPYTEETDDDV</sequence>
<gene>
    <name evidence="2" type="ORF">METZ01_LOCUS73236</name>
</gene>
<accession>A0A381TWH7</accession>
<protein>
    <submittedName>
        <fullName evidence="2">Uncharacterized protein</fullName>
    </submittedName>
</protein>
<feature type="non-terminal residue" evidence="2">
    <location>
        <position position="1"/>
    </location>
</feature>
<feature type="transmembrane region" description="Helical" evidence="1">
    <location>
        <begin position="51"/>
        <end position="71"/>
    </location>
</feature>